<evidence type="ECO:0000313" key="4">
    <source>
        <dbReference type="EMBL" id="RYR72139.1"/>
    </source>
</evidence>
<dbReference type="PANTHER" id="PTHR48053:SF126">
    <property type="entry name" value="MDIS1-INTERACTING RECEPTOR LIKE KINASE 2-LIKE ISOFORM X1"/>
    <property type="match status" value="1"/>
</dbReference>
<keyword evidence="5" id="KW-1185">Reference proteome</keyword>
<protein>
    <recommendedName>
        <fullName evidence="6">LRR receptor-like serine/threonine-protein kinase</fullName>
    </recommendedName>
</protein>
<evidence type="ECO:0000256" key="2">
    <source>
        <dbReference type="ARBA" id="ARBA00022729"/>
    </source>
</evidence>
<dbReference type="InterPro" id="IPR001611">
    <property type="entry name" value="Leu-rich_rpt"/>
</dbReference>
<comment type="caution">
    <text evidence="4">The sequence shown here is derived from an EMBL/GenBank/DDBJ whole genome shotgun (WGS) entry which is preliminary data.</text>
</comment>
<dbReference type="InterPro" id="IPR051716">
    <property type="entry name" value="Plant_RL_S/T_kinase"/>
</dbReference>
<keyword evidence="2" id="KW-0732">Signal</keyword>
<keyword evidence="3" id="KW-0675">Receptor</keyword>
<dbReference type="Pfam" id="PF00560">
    <property type="entry name" value="LRR_1"/>
    <property type="match status" value="2"/>
</dbReference>
<dbReference type="Proteomes" id="UP000289738">
    <property type="component" value="Chromosome A02"/>
</dbReference>
<dbReference type="GO" id="GO:0016020">
    <property type="term" value="C:membrane"/>
    <property type="evidence" value="ECO:0007669"/>
    <property type="project" value="UniProtKB-SubCell"/>
</dbReference>
<proteinExistence type="predicted"/>
<dbReference type="PANTHER" id="PTHR48053">
    <property type="entry name" value="LEUCINE RICH REPEAT FAMILY PROTEIN, EXPRESSED"/>
    <property type="match status" value="1"/>
</dbReference>
<dbReference type="SUPFAM" id="SSF52058">
    <property type="entry name" value="L domain-like"/>
    <property type="match status" value="1"/>
</dbReference>
<evidence type="ECO:0000256" key="3">
    <source>
        <dbReference type="ARBA" id="ARBA00023170"/>
    </source>
</evidence>
<dbReference type="InterPro" id="IPR032675">
    <property type="entry name" value="LRR_dom_sf"/>
</dbReference>
<dbReference type="STRING" id="3818.A0A445EA00"/>
<organism evidence="4 5">
    <name type="scientific">Arachis hypogaea</name>
    <name type="common">Peanut</name>
    <dbReference type="NCBI Taxonomy" id="3818"/>
    <lineage>
        <taxon>Eukaryota</taxon>
        <taxon>Viridiplantae</taxon>
        <taxon>Streptophyta</taxon>
        <taxon>Embryophyta</taxon>
        <taxon>Tracheophyta</taxon>
        <taxon>Spermatophyta</taxon>
        <taxon>Magnoliopsida</taxon>
        <taxon>eudicotyledons</taxon>
        <taxon>Gunneridae</taxon>
        <taxon>Pentapetalae</taxon>
        <taxon>rosids</taxon>
        <taxon>fabids</taxon>
        <taxon>Fabales</taxon>
        <taxon>Fabaceae</taxon>
        <taxon>Papilionoideae</taxon>
        <taxon>50 kb inversion clade</taxon>
        <taxon>dalbergioids sensu lato</taxon>
        <taxon>Dalbergieae</taxon>
        <taxon>Pterocarpus clade</taxon>
        <taxon>Arachis</taxon>
    </lineage>
</organism>
<gene>
    <name evidence="4" type="ORF">Ahy_A02g006341</name>
</gene>
<reference evidence="4 5" key="1">
    <citation type="submission" date="2019-01" db="EMBL/GenBank/DDBJ databases">
        <title>Sequencing of cultivated peanut Arachis hypogaea provides insights into genome evolution and oil improvement.</title>
        <authorList>
            <person name="Chen X."/>
        </authorList>
    </citation>
    <scope>NUCLEOTIDE SEQUENCE [LARGE SCALE GENOMIC DNA]</scope>
    <source>
        <strain evidence="5">cv. Fuhuasheng</strain>
        <tissue evidence="4">Leaves</tissue>
    </source>
</reference>
<dbReference type="EMBL" id="SDMP01000002">
    <property type="protein sequence ID" value="RYR72139.1"/>
    <property type="molecule type" value="Genomic_DNA"/>
</dbReference>
<evidence type="ECO:0008006" key="6">
    <source>
        <dbReference type="Google" id="ProtNLM"/>
    </source>
</evidence>
<dbReference type="AlphaFoldDB" id="A0A445EA00"/>
<evidence type="ECO:0000256" key="1">
    <source>
        <dbReference type="ARBA" id="ARBA00004479"/>
    </source>
</evidence>
<evidence type="ECO:0000313" key="5">
    <source>
        <dbReference type="Proteomes" id="UP000289738"/>
    </source>
</evidence>
<comment type="subcellular location">
    <subcellularLocation>
        <location evidence="1">Membrane</location>
        <topology evidence="1">Single-pass type I membrane protein</topology>
    </subcellularLocation>
</comment>
<sequence>MVQFLCYRTVRNPNQIECLLPLELKNLKRLRILYFDNNLLIDTILFTFGQLKNLIFFRLGVQPITSFTLLHLFNNQLGISSDIGSLDSLCNVNLSNNKLEEFIPSPMLHCLSFGKIDLSNKLLSGIILSKIVAYPFLSINDVPHILGTESSLSSLDLSYNNFTVYIAKYQEFQSLMICFHPIDC</sequence>
<name>A0A445EA00_ARAHY</name>
<accession>A0A445EA00</accession>
<dbReference type="Gene3D" id="3.80.10.10">
    <property type="entry name" value="Ribonuclease Inhibitor"/>
    <property type="match status" value="1"/>
</dbReference>